<evidence type="ECO:0000313" key="3">
    <source>
        <dbReference type="Proteomes" id="UP001500443"/>
    </source>
</evidence>
<keyword evidence="3" id="KW-1185">Reference proteome</keyword>
<dbReference type="RefSeq" id="WP_344287182.1">
    <property type="nucleotide sequence ID" value="NZ_BAAAPF010000003.1"/>
</dbReference>
<reference evidence="2 3" key="1">
    <citation type="journal article" date="2019" name="Int. J. Syst. Evol. Microbiol.">
        <title>The Global Catalogue of Microorganisms (GCM) 10K type strain sequencing project: providing services to taxonomists for standard genome sequencing and annotation.</title>
        <authorList>
            <consortium name="The Broad Institute Genomics Platform"/>
            <consortium name="The Broad Institute Genome Sequencing Center for Infectious Disease"/>
            <person name="Wu L."/>
            <person name="Ma J."/>
        </authorList>
    </citation>
    <scope>NUCLEOTIDE SEQUENCE [LARGE SCALE GENOMIC DNA]</scope>
    <source>
        <strain evidence="2 3">JCM 15481</strain>
    </source>
</reference>
<gene>
    <name evidence="2" type="ORF">GCM10009802_03910</name>
</gene>
<dbReference type="Proteomes" id="UP001500443">
    <property type="component" value="Unassembled WGS sequence"/>
</dbReference>
<feature type="compositionally biased region" description="Acidic residues" evidence="1">
    <location>
        <begin position="33"/>
        <end position="44"/>
    </location>
</feature>
<evidence type="ECO:0000256" key="1">
    <source>
        <dbReference type="SAM" id="MobiDB-lite"/>
    </source>
</evidence>
<feature type="region of interest" description="Disordered" evidence="1">
    <location>
        <begin position="22"/>
        <end position="50"/>
    </location>
</feature>
<comment type="caution">
    <text evidence="2">The sequence shown here is derived from an EMBL/GenBank/DDBJ whole genome shotgun (WGS) entry which is preliminary data.</text>
</comment>
<proteinExistence type="predicted"/>
<protein>
    <submittedName>
        <fullName evidence="2">Uncharacterized protein</fullName>
    </submittedName>
</protein>
<organism evidence="2 3">
    <name type="scientific">Streptomyces synnematoformans</name>
    <dbReference type="NCBI Taxonomy" id="415721"/>
    <lineage>
        <taxon>Bacteria</taxon>
        <taxon>Bacillati</taxon>
        <taxon>Actinomycetota</taxon>
        <taxon>Actinomycetes</taxon>
        <taxon>Kitasatosporales</taxon>
        <taxon>Streptomycetaceae</taxon>
        <taxon>Streptomyces</taxon>
    </lineage>
</organism>
<feature type="region of interest" description="Disordered" evidence="1">
    <location>
        <begin position="73"/>
        <end position="124"/>
    </location>
</feature>
<accession>A0ABN2XB23</accession>
<name>A0ABN2XB23_9ACTN</name>
<sequence>MLRGERTWRWLRVLLQHLPPESHTMTALRNAAPEEELAEASEAAEPEKGRWSTAEQLLALLVDVQRQHLYAFSVANSDPKKRKKDKPPEPIPRPGVQQPKKKTAPMSDAAAEVLFNLINGPPPG</sequence>
<dbReference type="EMBL" id="BAAAPF010000003">
    <property type="protein sequence ID" value="GAA2108227.1"/>
    <property type="molecule type" value="Genomic_DNA"/>
</dbReference>
<evidence type="ECO:0000313" key="2">
    <source>
        <dbReference type="EMBL" id="GAA2108227.1"/>
    </source>
</evidence>